<keyword evidence="7 13" id="KW-0378">Hydrolase</keyword>
<comment type="catalytic activity">
    <reaction evidence="13">
        <text>Endonucleolytic cleavage at a junction such as a reciprocal single-stranded crossover between two homologous DNA duplexes (Holliday junction).</text>
        <dbReference type="EC" id="3.1.21.10"/>
    </reaction>
</comment>
<dbReference type="RefSeq" id="WP_183684002.1">
    <property type="nucleotide sequence ID" value="NZ_JACHHH010000006.1"/>
</dbReference>
<dbReference type="CDD" id="cd22354">
    <property type="entry name" value="RecU-like"/>
    <property type="match status" value="1"/>
</dbReference>
<evidence type="ECO:0000256" key="1">
    <source>
        <dbReference type="ARBA" id="ARBA00004496"/>
    </source>
</evidence>
<dbReference type="GO" id="GO:0008821">
    <property type="term" value="F:crossover junction DNA endonuclease activity"/>
    <property type="evidence" value="ECO:0007669"/>
    <property type="project" value="UniProtKB-EC"/>
</dbReference>
<comment type="cofactor">
    <cofactor evidence="13">
        <name>Mg(2+)</name>
        <dbReference type="ChEBI" id="CHEBI:18420"/>
    </cofactor>
    <text evidence="13">Binds 1 Mg(2+) ion per subunit.</text>
</comment>
<dbReference type="GO" id="GO:0003676">
    <property type="term" value="F:nucleic acid binding"/>
    <property type="evidence" value="ECO:0007669"/>
    <property type="project" value="InterPro"/>
</dbReference>
<dbReference type="PIRSF" id="PIRSF037785">
    <property type="entry name" value="RecU"/>
    <property type="match status" value="1"/>
</dbReference>
<comment type="subcellular location">
    <subcellularLocation>
        <location evidence="1 13">Cytoplasm</location>
    </subcellularLocation>
</comment>
<gene>
    <name evidence="13" type="primary">recU</name>
    <name evidence="14" type="ORF">HNQ46_001354</name>
</gene>
<evidence type="ECO:0000256" key="3">
    <source>
        <dbReference type="ARBA" id="ARBA00022722"/>
    </source>
</evidence>
<keyword evidence="8 13" id="KW-0460">Magnesium</keyword>
<feature type="binding site" evidence="13">
    <location>
        <position position="64"/>
    </location>
    <ligand>
        <name>Mg(2+)</name>
        <dbReference type="ChEBI" id="CHEBI:18420"/>
    </ligand>
</feature>
<keyword evidence="2 13" id="KW-0963">Cytoplasm</keyword>
<dbReference type="GO" id="GO:0006310">
    <property type="term" value="P:DNA recombination"/>
    <property type="evidence" value="ECO:0007669"/>
    <property type="project" value="UniProtKB-UniRule"/>
</dbReference>
<comment type="function">
    <text evidence="13">Endonuclease that resolves Holliday junction intermediates in genetic recombination. Cleaves mobile four-strand junctions by introducing symmetrical nicks in paired strands. Promotes annealing of linear ssDNA with homologous dsDNA. Required for DNA repair, homologous recombination and chromosome segregation.</text>
</comment>
<evidence type="ECO:0000313" key="14">
    <source>
        <dbReference type="EMBL" id="MBB6041374.1"/>
    </source>
</evidence>
<evidence type="ECO:0000256" key="2">
    <source>
        <dbReference type="ARBA" id="ARBA00022490"/>
    </source>
</evidence>
<keyword evidence="4 13" id="KW-0479">Metal-binding</keyword>
<dbReference type="EMBL" id="JACHHH010000006">
    <property type="protein sequence ID" value="MBB6041374.1"/>
    <property type="molecule type" value="Genomic_DNA"/>
</dbReference>
<dbReference type="GeneID" id="85014893"/>
<evidence type="ECO:0000256" key="12">
    <source>
        <dbReference type="ARBA" id="ARBA00029523"/>
    </source>
</evidence>
<dbReference type="AlphaFoldDB" id="A0A7W9W2X5"/>
<evidence type="ECO:0000256" key="6">
    <source>
        <dbReference type="ARBA" id="ARBA00022763"/>
    </source>
</evidence>
<evidence type="ECO:0000256" key="11">
    <source>
        <dbReference type="ARBA" id="ARBA00023447"/>
    </source>
</evidence>
<organism evidence="14 15">
    <name type="scientific">Oribacterium sinus</name>
    <dbReference type="NCBI Taxonomy" id="237576"/>
    <lineage>
        <taxon>Bacteria</taxon>
        <taxon>Bacillati</taxon>
        <taxon>Bacillota</taxon>
        <taxon>Clostridia</taxon>
        <taxon>Lachnospirales</taxon>
        <taxon>Lachnospiraceae</taxon>
        <taxon>Oribacterium</taxon>
    </lineage>
</organism>
<comment type="similarity">
    <text evidence="11 13">Belongs to the RecU family.</text>
</comment>
<evidence type="ECO:0000256" key="13">
    <source>
        <dbReference type="HAMAP-Rule" id="MF_00130"/>
    </source>
</evidence>
<keyword evidence="5 13" id="KW-0255">Endonuclease</keyword>
<dbReference type="GO" id="GO:0000287">
    <property type="term" value="F:magnesium ion binding"/>
    <property type="evidence" value="ECO:0007669"/>
    <property type="project" value="UniProtKB-UniRule"/>
</dbReference>
<comment type="caution">
    <text evidence="14">The sequence shown here is derived from an EMBL/GenBank/DDBJ whole genome shotgun (WGS) entry which is preliminary data.</text>
</comment>
<sequence>MGTWKSRGLRGSLLEEEINHTIALYEEKNLALIQKIPTPITPIKLAQSHKQITLAYFDKKSTVDYMGIVQGIPICFDAKECHKDSFPLQNLHAHQMDFMKRFMLQGGISFIILSFSKRGEKYYVPYRELEYFYQRMEEGGKKSFRYDELREAFLVEAKRDLLVHFLEALNQDISVLNELSKKD</sequence>
<evidence type="ECO:0000256" key="10">
    <source>
        <dbReference type="ARBA" id="ARBA00023204"/>
    </source>
</evidence>
<proteinExistence type="inferred from homology"/>
<dbReference type="Proteomes" id="UP000522163">
    <property type="component" value="Unassembled WGS sequence"/>
</dbReference>
<feature type="site" description="Transition state stabilizer" evidence="13">
    <location>
        <position position="79"/>
    </location>
</feature>
<dbReference type="GO" id="GO:0006281">
    <property type="term" value="P:DNA repair"/>
    <property type="evidence" value="ECO:0007669"/>
    <property type="project" value="UniProtKB-UniRule"/>
</dbReference>
<name>A0A7W9W2X5_9FIRM</name>
<keyword evidence="3 13" id="KW-0540">Nuclease</keyword>
<keyword evidence="10 13" id="KW-0234">DNA repair</keyword>
<dbReference type="InterPro" id="IPR011856">
    <property type="entry name" value="tRNA_endonuc-like_dom_sf"/>
</dbReference>
<evidence type="ECO:0000256" key="7">
    <source>
        <dbReference type="ARBA" id="ARBA00022801"/>
    </source>
</evidence>
<dbReference type="Gene3D" id="3.40.1350.10">
    <property type="match status" value="1"/>
</dbReference>
<keyword evidence="9 13" id="KW-0233">DNA recombination</keyword>
<accession>A0A7W9W2X5</accession>
<evidence type="ECO:0000313" key="15">
    <source>
        <dbReference type="Proteomes" id="UP000522163"/>
    </source>
</evidence>
<dbReference type="GO" id="GO:0007059">
    <property type="term" value="P:chromosome segregation"/>
    <property type="evidence" value="ECO:0007669"/>
    <property type="project" value="UniProtKB-UniRule"/>
</dbReference>
<dbReference type="EC" id="3.1.21.10" evidence="13"/>
<evidence type="ECO:0000256" key="8">
    <source>
        <dbReference type="ARBA" id="ARBA00022842"/>
    </source>
</evidence>
<evidence type="ECO:0000256" key="4">
    <source>
        <dbReference type="ARBA" id="ARBA00022723"/>
    </source>
</evidence>
<dbReference type="InterPro" id="IPR004612">
    <property type="entry name" value="Resolv_RecU"/>
</dbReference>
<protein>
    <recommendedName>
        <fullName evidence="12 13">Holliday junction resolvase RecU</fullName>
        <ecNumber evidence="13">3.1.21.10</ecNumber>
    </recommendedName>
    <alternativeName>
        <fullName evidence="13">Recombination protein U homolog</fullName>
    </alternativeName>
</protein>
<dbReference type="Pfam" id="PF03838">
    <property type="entry name" value="RecU"/>
    <property type="match status" value="1"/>
</dbReference>
<reference evidence="14 15" key="1">
    <citation type="submission" date="2020-08" db="EMBL/GenBank/DDBJ databases">
        <title>Genomic Encyclopedia of Type Strains, Phase IV (KMG-IV): sequencing the most valuable type-strain genomes for metagenomic binning, comparative biology and taxonomic classification.</title>
        <authorList>
            <person name="Goeker M."/>
        </authorList>
    </citation>
    <scope>NUCLEOTIDE SEQUENCE [LARGE SCALE GENOMIC DNA]</scope>
    <source>
        <strain evidence="14 15">DSM 17245</strain>
    </source>
</reference>
<evidence type="ECO:0000256" key="9">
    <source>
        <dbReference type="ARBA" id="ARBA00023172"/>
    </source>
</evidence>
<dbReference type="InterPro" id="IPR011335">
    <property type="entry name" value="Restrct_endonuc-II-like"/>
</dbReference>
<dbReference type="SUPFAM" id="SSF52980">
    <property type="entry name" value="Restriction endonuclease-like"/>
    <property type="match status" value="1"/>
</dbReference>
<dbReference type="GO" id="GO:0005737">
    <property type="term" value="C:cytoplasm"/>
    <property type="evidence" value="ECO:0007669"/>
    <property type="project" value="UniProtKB-SubCell"/>
</dbReference>
<keyword evidence="6 13" id="KW-0227">DNA damage</keyword>
<feature type="binding site" evidence="13">
    <location>
        <position position="77"/>
    </location>
    <ligand>
        <name>Mg(2+)</name>
        <dbReference type="ChEBI" id="CHEBI:18420"/>
    </ligand>
</feature>
<dbReference type="HAMAP" id="MF_00130">
    <property type="entry name" value="RecU"/>
    <property type="match status" value="1"/>
</dbReference>
<feature type="binding site" evidence="13">
    <location>
        <position position="95"/>
    </location>
    <ligand>
        <name>Mg(2+)</name>
        <dbReference type="ChEBI" id="CHEBI:18420"/>
    </ligand>
</feature>
<feature type="binding site" evidence="13">
    <location>
        <position position="62"/>
    </location>
    <ligand>
        <name>Mg(2+)</name>
        <dbReference type="ChEBI" id="CHEBI:18420"/>
    </ligand>
</feature>
<evidence type="ECO:0000256" key="5">
    <source>
        <dbReference type="ARBA" id="ARBA00022759"/>
    </source>
</evidence>